<comment type="caution">
    <text evidence="2">The sequence shown here is derived from an EMBL/GenBank/DDBJ whole genome shotgun (WGS) entry which is preliminary data.</text>
</comment>
<evidence type="ECO:0000256" key="1">
    <source>
        <dbReference type="SAM" id="MobiDB-lite"/>
    </source>
</evidence>
<keyword evidence="3" id="KW-1185">Reference proteome</keyword>
<dbReference type="InterPro" id="IPR036514">
    <property type="entry name" value="SGNH_hydro_sf"/>
</dbReference>
<reference evidence="3" key="1">
    <citation type="submission" date="2018-08" db="EMBL/GenBank/DDBJ databases">
        <authorList>
            <person name="Im W.T."/>
        </authorList>
    </citation>
    <scope>NUCLEOTIDE SEQUENCE [LARGE SCALE GENOMIC DNA]</scope>
    <source>
        <strain evidence="3">LA-28</strain>
    </source>
</reference>
<dbReference type="RefSeq" id="WP_116623859.1">
    <property type="nucleotide sequence ID" value="NZ_QURN01000007.1"/>
</dbReference>
<dbReference type="EMBL" id="QURN01000007">
    <property type="protein sequence ID" value="RFC67426.1"/>
    <property type="molecule type" value="Genomic_DNA"/>
</dbReference>
<accession>A0A371XDX0</accession>
<evidence type="ECO:0000313" key="2">
    <source>
        <dbReference type="EMBL" id="RFC67426.1"/>
    </source>
</evidence>
<name>A0A371XDX0_9HYPH</name>
<gene>
    <name evidence="2" type="ORF">DY251_10485</name>
</gene>
<protein>
    <submittedName>
        <fullName evidence="2">DUF459 domain-containing protein</fullName>
    </submittedName>
</protein>
<dbReference type="InterPro" id="IPR007407">
    <property type="entry name" value="DUF459"/>
</dbReference>
<feature type="region of interest" description="Disordered" evidence="1">
    <location>
        <begin position="304"/>
        <end position="367"/>
    </location>
</feature>
<proteinExistence type="predicted"/>
<evidence type="ECO:0000313" key="3">
    <source>
        <dbReference type="Proteomes" id="UP000262379"/>
    </source>
</evidence>
<dbReference type="Proteomes" id="UP000262379">
    <property type="component" value="Unassembled WGS sequence"/>
</dbReference>
<sequence>MQPFKRLRPVVAALVTSGVLASGLLAFGVVPTAAQEVVRKPWSIFDIFRPQPRRYYIIPEQQPRAVKRPKKKSSGGVVVPKEPDVEIVEKKPDARSVLVVGDFLAGGLAEGLDAQFAQDPAIRIVDRSKGSSGFIRQDYFNWQTELPAMLDAEKPAAVIVMLGSNDRQQLKLDGTSEQVRSEKWLKEYQVRVGALADLLEQRKVPYLWVGMPAFKTAKMTSDMLAFNDVYRAAAQANKGEFIDIWDGFTDEQGAYVQSGPDVNGQPVKLRAADGINVTKQGKAKFAFYAEKPLRKILGLAAPGTGLPTDQLPEAGPIAPAEKPDRTPPMSLNDPEMDGGTELLGAQPAPAVTPAKQSPKPVVLPHPIPGRADDFSWLRREQQLVPSMQVETTTAIRR</sequence>
<dbReference type="AlphaFoldDB" id="A0A371XDX0"/>
<dbReference type="Gene3D" id="3.40.50.1110">
    <property type="entry name" value="SGNH hydrolase"/>
    <property type="match status" value="1"/>
</dbReference>
<dbReference type="SUPFAM" id="SSF52266">
    <property type="entry name" value="SGNH hydrolase"/>
    <property type="match status" value="1"/>
</dbReference>
<organism evidence="2 3">
    <name type="scientific">Mesorhizobium denitrificans</name>
    <dbReference type="NCBI Taxonomy" id="2294114"/>
    <lineage>
        <taxon>Bacteria</taxon>
        <taxon>Pseudomonadati</taxon>
        <taxon>Pseudomonadota</taxon>
        <taxon>Alphaproteobacteria</taxon>
        <taxon>Hyphomicrobiales</taxon>
        <taxon>Phyllobacteriaceae</taxon>
        <taxon>Mesorhizobium</taxon>
    </lineage>
</organism>
<dbReference type="Pfam" id="PF04311">
    <property type="entry name" value="DUF459"/>
    <property type="match status" value="1"/>
</dbReference>
<dbReference type="CDD" id="cd01829">
    <property type="entry name" value="SGNH_hydrolase_peri2"/>
    <property type="match status" value="1"/>
</dbReference>
<dbReference type="GO" id="GO:0016788">
    <property type="term" value="F:hydrolase activity, acting on ester bonds"/>
    <property type="evidence" value="ECO:0007669"/>
    <property type="project" value="UniProtKB-ARBA"/>
</dbReference>